<evidence type="ECO:0000313" key="7">
    <source>
        <dbReference type="Proteomes" id="UP000191820"/>
    </source>
</evidence>
<feature type="chain" id="PRO_5045587200" evidence="2">
    <location>
        <begin position="27"/>
        <end position="373"/>
    </location>
</feature>
<proteinExistence type="inferred from homology"/>
<comment type="similarity">
    <text evidence="1">Belongs to the membrane fusion protein (MFP) (TC 8.A.1) family.</text>
</comment>
<dbReference type="Pfam" id="PF25989">
    <property type="entry name" value="YknX_C"/>
    <property type="match status" value="1"/>
</dbReference>
<dbReference type="Pfam" id="PF25954">
    <property type="entry name" value="Beta-barrel_RND_2"/>
    <property type="match status" value="1"/>
</dbReference>
<dbReference type="Gene3D" id="2.40.30.170">
    <property type="match status" value="1"/>
</dbReference>
<keyword evidence="7" id="KW-1185">Reference proteome</keyword>
<gene>
    <name evidence="6" type="ORF">SJ2017_3127</name>
</gene>
<evidence type="ECO:0000259" key="5">
    <source>
        <dbReference type="Pfam" id="PF25989"/>
    </source>
</evidence>
<dbReference type="Pfam" id="PF25917">
    <property type="entry name" value="BSH_RND"/>
    <property type="match status" value="1"/>
</dbReference>
<keyword evidence="2" id="KW-0732">Signal</keyword>
<dbReference type="NCBIfam" id="TIGR01730">
    <property type="entry name" value="RND_mfp"/>
    <property type="match status" value="1"/>
</dbReference>
<dbReference type="EMBL" id="CP020472">
    <property type="protein sequence ID" value="ARD23396.1"/>
    <property type="molecule type" value="Genomic_DNA"/>
</dbReference>
<dbReference type="Gene3D" id="2.40.50.100">
    <property type="match status" value="1"/>
</dbReference>
<evidence type="ECO:0000256" key="1">
    <source>
        <dbReference type="ARBA" id="ARBA00009477"/>
    </source>
</evidence>
<organism evidence="6 7">
    <name type="scientific">Shewanella japonica</name>
    <dbReference type="NCBI Taxonomy" id="93973"/>
    <lineage>
        <taxon>Bacteria</taxon>
        <taxon>Pseudomonadati</taxon>
        <taxon>Pseudomonadota</taxon>
        <taxon>Gammaproteobacteria</taxon>
        <taxon>Alteromonadales</taxon>
        <taxon>Shewanellaceae</taxon>
        <taxon>Shewanella</taxon>
    </lineage>
</organism>
<sequence length="373" mass="40593">MKKLAFLIIVCGVMAAAFSFSGISQASKSKPDSNNKPQRTIPVVTGIVDQHELSQSLSLIGKLDAEQSVFISSQVAGQISDILIEPDQNIKAGQTIVQLDNAKAKAATAEAAAYLADEQRKLKEFLKLIKSNAITQTEIDAQRANVDMAQARLASAQADLNYHTLKAPFSGSAGLIDFSVGKMISVGTELLAFDDLSSMRLDLQVPEHYLSLLSNGMAVNAQSRAWPDQVFTGKIIAIDSRINQDTLNLRVRVQFDNPENRLKPGMMMAAVLNFPAVSEPVIPVQAIEYSGTKRFVYIINENNIAKRTEVTLGARIDNEVLISDGLNIGDHVVVQGLVNMRDGVLVDVLEQQNTAERLANENTAEESNQQEKS</sequence>
<dbReference type="SUPFAM" id="SSF111369">
    <property type="entry name" value="HlyD-like secretion proteins"/>
    <property type="match status" value="1"/>
</dbReference>
<feature type="domain" description="YknX-like C-terminal permuted SH3-like" evidence="5">
    <location>
        <begin position="281"/>
        <end position="348"/>
    </location>
</feature>
<evidence type="ECO:0000259" key="3">
    <source>
        <dbReference type="Pfam" id="PF25917"/>
    </source>
</evidence>
<feature type="signal peptide" evidence="2">
    <location>
        <begin position="1"/>
        <end position="26"/>
    </location>
</feature>
<dbReference type="InterPro" id="IPR058792">
    <property type="entry name" value="Beta-barrel_RND_2"/>
</dbReference>
<dbReference type="InterPro" id="IPR058637">
    <property type="entry name" value="YknX-like_C"/>
</dbReference>
<dbReference type="InterPro" id="IPR006143">
    <property type="entry name" value="RND_pump_MFP"/>
</dbReference>
<dbReference type="PANTHER" id="PTHR30469:SF13">
    <property type="entry name" value="HAE1 FAMILY EFFLUX PUMP MFP COMPONENT"/>
    <property type="match status" value="1"/>
</dbReference>
<reference evidence="6 7" key="1">
    <citation type="submission" date="2017-03" db="EMBL/GenBank/DDBJ databases">
        <title>Genome sequencing of Shewanella japonica KCTC 22435.</title>
        <authorList>
            <person name="Kim K.M."/>
        </authorList>
    </citation>
    <scope>NUCLEOTIDE SEQUENCE [LARGE SCALE GENOMIC DNA]</scope>
    <source>
        <strain evidence="6 7">KCTC 22435</strain>
    </source>
</reference>
<dbReference type="PANTHER" id="PTHR30469">
    <property type="entry name" value="MULTIDRUG RESISTANCE PROTEIN MDTA"/>
    <property type="match status" value="1"/>
</dbReference>
<feature type="domain" description="Multidrug resistance protein MdtA-like barrel-sandwich hybrid" evidence="3">
    <location>
        <begin position="69"/>
        <end position="189"/>
    </location>
</feature>
<dbReference type="RefSeq" id="WP_080916372.1">
    <property type="nucleotide sequence ID" value="NZ_CP020472.1"/>
</dbReference>
<evidence type="ECO:0000259" key="4">
    <source>
        <dbReference type="Pfam" id="PF25954"/>
    </source>
</evidence>
<evidence type="ECO:0000256" key="2">
    <source>
        <dbReference type="SAM" id="SignalP"/>
    </source>
</evidence>
<dbReference type="Proteomes" id="UP000191820">
    <property type="component" value="Chromosome"/>
</dbReference>
<dbReference type="Gene3D" id="2.40.420.20">
    <property type="match status" value="1"/>
</dbReference>
<name>A0ABM6JMJ4_9GAMM</name>
<protein>
    <submittedName>
        <fullName evidence="6">MexH family multidrug efflux RND transporter periplasmic adaptor subunit</fullName>
    </submittedName>
</protein>
<evidence type="ECO:0000313" key="6">
    <source>
        <dbReference type="EMBL" id="ARD23396.1"/>
    </source>
</evidence>
<dbReference type="Gene3D" id="1.10.287.470">
    <property type="entry name" value="Helix hairpin bin"/>
    <property type="match status" value="1"/>
</dbReference>
<dbReference type="InterPro" id="IPR058625">
    <property type="entry name" value="MdtA-like_BSH"/>
</dbReference>
<feature type="domain" description="CusB-like beta-barrel" evidence="4">
    <location>
        <begin position="201"/>
        <end position="272"/>
    </location>
</feature>
<accession>A0ABM6JMJ4</accession>